<dbReference type="Gene3D" id="1.10.1780.10">
    <property type="entry name" value="Clp, N-terminal domain"/>
    <property type="match status" value="1"/>
</dbReference>
<evidence type="ECO:0000259" key="2">
    <source>
        <dbReference type="PROSITE" id="PS51903"/>
    </source>
</evidence>
<proteinExistence type="predicted"/>
<sequence>MATLNLSFSISGLLGRIVTGLGSRRGGGRKAPVHERDRFKKFTNRARAVLSLSQEEASRLKHSAIGPEHFLLGLLREGNGIAGQTLASLGVELQQARQLVEEHMGRGTASAYGEIGLTPGAKHVIELAIDEAQQLNHHFLGTEHLLLGLLRQGEVTEILERLGLNIEQVRTQTLAKMHIRDTKSDPEHP</sequence>
<protein>
    <recommendedName>
        <fullName evidence="2">Clp R domain-containing protein</fullName>
    </recommendedName>
</protein>
<evidence type="ECO:0000313" key="4">
    <source>
        <dbReference type="Proteomes" id="UP000287188"/>
    </source>
</evidence>
<dbReference type="RefSeq" id="WP_126553570.1">
    <property type="nucleotide sequence ID" value="NZ_BIFS01000001.1"/>
</dbReference>
<dbReference type="InterPro" id="IPR036628">
    <property type="entry name" value="Clp_N_dom_sf"/>
</dbReference>
<gene>
    <name evidence="3" type="ORF">KDK_55210</name>
</gene>
<accession>A0A402ARJ3</accession>
<reference evidence="4" key="1">
    <citation type="submission" date="2018-12" db="EMBL/GenBank/DDBJ databases">
        <title>Tengunoibacter tsumagoiensis gen. nov., sp. nov., Dictyobacter kobayashii sp. nov., D. alpinus sp. nov., and D. joshuensis sp. nov. and description of Dictyobacteraceae fam. nov. within the order Ktedonobacterales isolated from Tengu-no-mugimeshi.</title>
        <authorList>
            <person name="Wang C.M."/>
            <person name="Zheng Y."/>
            <person name="Sakai Y."/>
            <person name="Toyoda A."/>
            <person name="Minakuchi Y."/>
            <person name="Abe K."/>
            <person name="Yokota A."/>
            <person name="Yabe S."/>
        </authorList>
    </citation>
    <scope>NUCLEOTIDE SEQUENCE [LARGE SCALE GENOMIC DNA]</scope>
    <source>
        <strain evidence="4">Uno11</strain>
    </source>
</reference>
<feature type="domain" description="Clp R" evidence="2">
    <location>
        <begin position="39"/>
        <end position="182"/>
    </location>
</feature>
<dbReference type="PANTHER" id="PTHR47016:SF5">
    <property type="entry name" value="CLP DOMAIN SUPERFAMILY PROTEIN"/>
    <property type="match status" value="1"/>
</dbReference>
<name>A0A402ARJ3_9CHLR</name>
<comment type="caution">
    <text evidence="3">The sequence shown here is derived from an EMBL/GenBank/DDBJ whole genome shotgun (WGS) entry which is preliminary data.</text>
</comment>
<dbReference type="AlphaFoldDB" id="A0A402ARJ3"/>
<evidence type="ECO:0000256" key="1">
    <source>
        <dbReference type="PROSITE-ProRule" id="PRU01251"/>
    </source>
</evidence>
<keyword evidence="4" id="KW-1185">Reference proteome</keyword>
<dbReference type="InterPro" id="IPR044217">
    <property type="entry name" value="CLPT1/2"/>
</dbReference>
<dbReference type="OrthoDB" id="160728at2"/>
<dbReference type="PROSITE" id="PS51903">
    <property type="entry name" value="CLP_R"/>
    <property type="match status" value="1"/>
</dbReference>
<organism evidence="3 4">
    <name type="scientific">Dictyobacter kobayashii</name>
    <dbReference type="NCBI Taxonomy" id="2014872"/>
    <lineage>
        <taxon>Bacteria</taxon>
        <taxon>Bacillati</taxon>
        <taxon>Chloroflexota</taxon>
        <taxon>Ktedonobacteria</taxon>
        <taxon>Ktedonobacterales</taxon>
        <taxon>Dictyobacteraceae</taxon>
        <taxon>Dictyobacter</taxon>
    </lineage>
</organism>
<evidence type="ECO:0000313" key="3">
    <source>
        <dbReference type="EMBL" id="GCE21721.1"/>
    </source>
</evidence>
<dbReference type="PANTHER" id="PTHR47016">
    <property type="entry name" value="ATP-DEPENDENT CLP PROTEASE ATP-BINDING SUBUNIT CLPT1, CHLOROPLASTIC"/>
    <property type="match status" value="1"/>
</dbReference>
<keyword evidence="1" id="KW-0677">Repeat</keyword>
<dbReference type="Proteomes" id="UP000287188">
    <property type="component" value="Unassembled WGS sequence"/>
</dbReference>
<dbReference type="Pfam" id="PF02861">
    <property type="entry name" value="Clp_N"/>
    <property type="match status" value="1"/>
</dbReference>
<dbReference type="SUPFAM" id="SSF81923">
    <property type="entry name" value="Double Clp-N motif"/>
    <property type="match status" value="1"/>
</dbReference>
<dbReference type="InterPro" id="IPR004176">
    <property type="entry name" value="Clp_R_N"/>
</dbReference>
<dbReference type="EMBL" id="BIFS01000001">
    <property type="protein sequence ID" value="GCE21721.1"/>
    <property type="molecule type" value="Genomic_DNA"/>
</dbReference>